<keyword evidence="8 13" id="KW-0457">Lysine biosynthesis</keyword>
<comment type="caution">
    <text evidence="13">Was originally thought to be a dihydrodipicolinate reductase (DHDPR), catalyzing the conversion of dihydrodipicolinate to tetrahydrodipicolinate. However, it was shown in E.coli that the substrate of the enzymatic reaction is not dihydrodipicolinate (DHDP) but in fact (2S,4S)-4-hydroxy-2,3,4,5-tetrahydrodipicolinic acid (HTPA), the product released by the DapA-catalyzed reaction.</text>
</comment>
<dbReference type="InterPro" id="IPR000846">
    <property type="entry name" value="DapB_N"/>
</dbReference>
<comment type="pathway">
    <text evidence="9 13">Amino-acid biosynthesis; L-lysine biosynthesis via DAP pathway; (S)-tetrahydrodipicolinate from L-aspartate: step 4/4.</text>
</comment>
<feature type="binding site" evidence="13">
    <location>
        <begin position="137"/>
        <end position="138"/>
    </location>
    <ligand>
        <name>(S)-2,3,4,5-tetrahydrodipicolinate</name>
        <dbReference type="ChEBI" id="CHEBI:16845"/>
    </ligand>
</feature>
<dbReference type="InterPro" id="IPR036291">
    <property type="entry name" value="NAD(P)-bd_dom_sf"/>
</dbReference>
<evidence type="ECO:0000256" key="12">
    <source>
        <dbReference type="ARBA" id="ARBA00049396"/>
    </source>
</evidence>
<evidence type="ECO:0000256" key="11">
    <source>
        <dbReference type="ARBA" id="ARBA00049080"/>
    </source>
</evidence>
<feature type="binding site" evidence="13">
    <location>
        <begin position="8"/>
        <end position="13"/>
    </location>
    <ligand>
        <name>NAD(+)</name>
        <dbReference type="ChEBI" id="CHEBI:57540"/>
    </ligand>
</feature>
<keyword evidence="5 13" id="KW-0220">Diaminopimelate biosynthesis</keyword>
<evidence type="ECO:0000256" key="6">
    <source>
        <dbReference type="ARBA" id="ARBA00023002"/>
    </source>
</evidence>
<dbReference type="InterPro" id="IPR022663">
    <property type="entry name" value="DapB_C"/>
</dbReference>
<feature type="domain" description="Dihydrodipicolinate reductase N-terminal" evidence="14">
    <location>
        <begin position="2"/>
        <end position="86"/>
    </location>
</feature>
<dbReference type="PANTHER" id="PTHR20836:SF0">
    <property type="entry name" value="4-HYDROXY-TETRAHYDRODIPICOLINATE REDUCTASE 1, CHLOROPLASTIC-RELATED"/>
    <property type="match status" value="1"/>
</dbReference>
<feature type="active site" description="Proton donor/acceptor" evidence="13">
    <location>
        <position position="127"/>
    </location>
</feature>
<dbReference type="EC" id="1.17.1.8" evidence="10 13"/>
<dbReference type="Proteomes" id="UP000222056">
    <property type="component" value="Unassembled WGS sequence"/>
</dbReference>
<comment type="subcellular location">
    <subcellularLocation>
        <location evidence="13">Cytoplasm</location>
    </subcellularLocation>
</comment>
<evidence type="ECO:0000256" key="1">
    <source>
        <dbReference type="ARBA" id="ARBA00006642"/>
    </source>
</evidence>
<dbReference type="InterPro" id="IPR023940">
    <property type="entry name" value="DHDPR_bac"/>
</dbReference>
<dbReference type="PROSITE" id="PS01298">
    <property type="entry name" value="DAPB"/>
    <property type="match status" value="1"/>
</dbReference>
<feature type="binding site" evidence="13">
    <location>
        <position position="128"/>
    </location>
    <ligand>
        <name>(S)-2,3,4,5-tetrahydrodipicolinate</name>
        <dbReference type="ChEBI" id="CHEBI:16845"/>
    </ligand>
</feature>
<comment type="catalytic activity">
    <reaction evidence="11 13">
        <text>(S)-2,3,4,5-tetrahydrodipicolinate + NADP(+) + H2O = (2S,4S)-4-hydroxy-2,3,4,5-tetrahydrodipicolinate + NADPH + H(+)</text>
        <dbReference type="Rhea" id="RHEA:35331"/>
        <dbReference type="ChEBI" id="CHEBI:15377"/>
        <dbReference type="ChEBI" id="CHEBI:15378"/>
        <dbReference type="ChEBI" id="CHEBI:16845"/>
        <dbReference type="ChEBI" id="CHEBI:57783"/>
        <dbReference type="ChEBI" id="CHEBI:58349"/>
        <dbReference type="ChEBI" id="CHEBI:67139"/>
        <dbReference type="EC" id="1.17.1.8"/>
    </reaction>
</comment>
<dbReference type="GO" id="GO:0019877">
    <property type="term" value="P:diaminopimelate biosynthetic process"/>
    <property type="evidence" value="ECO:0007669"/>
    <property type="project" value="UniProtKB-UniRule"/>
</dbReference>
<dbReference type="PANTHER" id="PTHR20836">
    <property type="entry name" value="DIHYDRODIPICOLINATE REDUCTASE"/>
    <property type="match status" value="1"/>
</dbReference>
<keyword evidence="3 13" id="KW-0028">Amino-acid biosynthesis</keyword>
<evidence type="ECO:0000256" key="13">
    <source>
        <dbReference type="HAMAP-Rule" id="MF_00102"/>
    </source>
</evidence>
<feature type="domain" description="Dihydrodipicolinate reductase C-terminal" evidence="15">
    <location>
        <begin position="103"/>
        <end position="218"/>
    </location>
</feature>
<keyword evidence="17" id="KW-1185">Reference proteome</keyword>
<keyword evidence="4 13" id="KW-0521">NADP</keyword>
<feature type="binding site" evidence="13">
    <location>
        <position position="32"/>
    </location>
    <ligand>
        <name>NADP(+)</name>
        <dbReference type="ChEBI" id="CHEBI:58349"/>
    </ligand>
</feature>
<protein>
    <recommendedName>
        <fullName evidence="10 13">4-hydroxy-tetrahydrodipicolinate reductase</fullName>
        <shortName evidence="13">HTPA reductase</shortName>
        <ecNumber evidence="10 13">1.17.1.8</ecNumber>
    </recommendedName>
</protein>
<reference evidence="17" key="1">
    <citation type="submission" date="2016-10" db="EMBL/GenBank/DDBJ databases">
        <authorList>
            <person name="Varghese N."/>
            <person name="Submissions S."/>
        </authorList>
    </citation>
    <scope>NUCLEOTIDE SEQUENCE [LARGE SCALE GENOMIC DNA]</scope>
    <source>
        <strain evidence="17">ATCC 35263</strain>
    </source>
</reference>
<dbReference type="UniPathway" id="UPA00034">
    <property type="reaction ID" value="UER00018"/>
</dbReference>
<dbReference type="SUPFAM" id="SSF51735">
    <property type="entry name" value="NAD(P)-binding Rossmann-fold domains"/>
    <property type="match status" value="1"/>
</dbReference>
<proteinExistence type="inferred from homology"/>
<dbReference type="PIRSF" id="PIRSF000161">
    <property type="entry name" value="DHPR"/>
    <property type="match status" value="1"/>
</dbReference>
<evidence type="ECO:0000256" key="7">
    <source>
        <dbReference type="ARBA" id="ARBA00023027"/>
    </source>
</evidence>
<feature type="binding site" evidence="13">
    <location>
        <begin position="97"/>
        <end position="100"/>
    </location>
    <ligand>
        <name>NAD(+)</name>
        <dbReference type="ChEBI" id="CHEBI:57540"/>
    </ligand>
</feature>
<evidence type="ECO:0000259" key="15">
    <source>
        <dbReference type="Pfam" id="PF05173"/>
    </source>
</evidence>
<evidence type="ECO:0000256" key="8">
    <source>
        <dbReference type="ARBA" id="ARBA00023154"/>
    </source>
</evidence>
<keyword evidence="2 13" id="KW-0963">Cytoplasm</keyword>
<dbReference type="Gene3D" id="3.40.50.720">
    <property type="entry name" value="NAD(P)-binding Rossmann-like Domain"/>
    <property type="match status" value="1"/>
</dbReference>
<name>A0A1H6FX52_THEAL</name>
<dbReference type="GO" id="GO:0051287">
    <property type="term" value="F:NAD binding"/>
    <property type="evidence" value="ECO:0007669"/>
    <property type="project" value="UniProtKB-UniRule"/>
</dbReference>
<dbReference type="NCBIfam" id="TIGR00036">
    <property type="entry name" value="dapB"/>
    <property type="match status" value="1"/>
</dbReference>
<evidence type="ECO:0000256" key="10">
    <source>
        <dbReference type="ARBA" id="ARBA00038983"/>
    </source>
</evidence>
<dbReference type="CDD" id="cd02274">
    <property type="entry name" value="DHDPR_N"/>
    <property type="match status" value="1"/>
</dbReference>
<dbReference type="GO" id="GO:0005829">
    <property type="term" value="C:cytosol"/>
    <property type="evidence" value="ECO:0007669"/>
    <property type="project" value="TreeGrafter"/>
</dbReference>
<comment type="subunit">
    <text evidence="13">Homotetramer.</text>
</comment>
<dbReference type="OrthoDB" id="9790352at2"/>
<comment type="function">
    <text evidence="13">Catalyzes the conversion of 4-hydroxy-tetrahydrodipicolinate (HTPA) to tetrahydrodipicolinate.</text>
</comment>
<dbReference type="Gene3D" id="3.30.360.10">
    <property type="entry name" value="Dihydrodipicolinate Reductase, domain 2"/>
    <property type="match status" value="1"/>
</dbReference>
<evidence type="ECO:0000256" key="5">
    <source>
        <dbReference type="ARBA" id="ARBA00022915"/>
    </source>
</evidence>
<evidence type="ECO:0000256" key="4">
    <source>
        <dbReference type="ARBA" id="ARBA00022857"/>
    </source>
</evidence>
<organism evidence="16 17">
    <name type="scientific">Thermoleophilum album</name>
    <dbReference type="NCBI Taxonomy" id="29539"/>
    <lineage>
        <taxon>Bacteria</taxon>
        <taxon>Bacillati</taxon>
        <taxon>Actinomycetota</taxon>
        <taxon>Thermoleophilia</taxon>
        <taxon>Thermoleophilales</taxon>
        <taxon>Thermoleophilaceae</taxon>
        <taxon>Thermoleophilum</taxon>
    </lineage>
</organism>
<evidence type="ECO:0000259" key="14">
    <source>
        <dbReference type="Pfam" id="PF01113"/>
    </source>
</evidence>
<feature type="binding site" evidence="13">
    <location>
        <begin position="77"/>
        <end position="79"/>
    </location>
    <ligand>
        <name>NAD(+)</name>
        <dbReference type="ChEBI" id="CHEBI:57540"/>
    </ligand>
</feature>
<dbReference type="EMBL" id="FNWJ01000002">
    <property type="protein sequence ID" value="SEH14384.1"/>
    <property type="molecule type" value="Genomic_DNA"/>
</dbReference>
<sequence>MIRVAVSGAAGRMGETVCRAVDAAEDMELVGRADPRLGTSVEEAIANADVMVDFTTPAVAADNARTALERGVHVVMGTTGADFESVARSGGANLFVAPNFAIGAVLMMEFARLAAPHMRECEIVELHHEAKLDAPSGTAKRTAELVRAAGGNVHEPIHSVRLPGLVAHQEVIFGGLGQTLSIRHDTTSREAFMPGVLLAIRRVGELPERYVVGLERLLFG</sequence>
<dbReference type="FunFam" id="3.30.360.10:FF:000009">
    <property type="entry name" value="4-hydroxy-tetrahydrodipicolinate reductase"/>
    <property type="match status" value="1"/>
</dbReference>
<evidence type="ECO:0000313" key="16">
    <source>
        <dbReference type="EMBL" id="SEH14384.1"/>
    </source>
</evidence>
<dbReference type="STRING" id="29539.SAMN02745716_1617"/>
<dbReference type="GO" id="GO:0009089">
    <property type="term" value="P:lysine biosynthetic process via diaminopimelate"/>
    <property type="evidence" value="ECO:0007669"/>
    <property type="project" value="UniProtKB-UniRule"/>
</dbReference>
<accession>A0A1H6FX52</accession>
<comment type="similarity">
    <text evidence="1 13">Belongs to the DapB family.</text>
</comment>
<gene>
    <name evidence="13" type="primary">dapB</name>
    <name evidence="16" type="ORF">SAMN02745716_1617</name>
</gene>
<evidence type="ECO:0000256" key="3">
    <source>
        <dbReference type="ARBA" id="ARBA00022605"/>
    </source>
</evidence>
<dbReference type="SUPFAM" id="SSF55347">
    <property type="entry name" value="Glyceraldehyde-3-phosphate dehydrogenase-like, C-terminal domain"/>
    <property type="match status" value="1"/>
</dbReference>
<feature type="active site" description="Proton donor" evidence="13">
    <location>
        <position position="131"/>
    </location>
</feature>
<dbReference type="GO" id="GO:0008839">
    <property type="term" value="F:4-hydroxy-tetrahydrodipicolinate reductase"/>
    <property type="evidence" value="ECO:0007669"/>
    <property type="project" value="UniProtKB-UniRule"/>
</dbReference>
<dbReference type="Pfam" id="PF05173">
    <property type="entry name" value="DapB_C"/>
    <property type="match status" value="1"/>
</dbReference>
<evidence type="ECO:0000256" key="2">
    <source>
        <dbReference type="ARBA" id="ARBA00022490"/>
    </source>
</evidence>
<dbReference type="GO" id="GO:0016726">
    <property type="term" value="F:oxidoreductase activity, acting on CH or CH2 groups, NAD or NADP as acceptor"/>
    <property type="evidence" value="ECO:0007669"/>
    <property type="project" value="UniProtKB-UniRule"/>
</dbReference>
<comment type="caution">
    <text evidence="13">Lacks conserved residue(s) required for the propagation of feature annotation.</text>
</comment>
<comment type="catalytic activity">
    <reaction evidence="12 13">
        <text>(S)-2,3,4,5-tetrahydrodipicolinate + NAD(+) + H2O = (2S,4S)-4-hydroxy-2,3,4,5-tetrahydrodipicolinate + NADH + H(+)</text>
        <dbReference type="Rhea" id="RHEA:35323"/>
        <dbReference type="ChEBI" id="CHEBI:15377"/>
        <dbReference type="ChEBI" id="CHEBI:15378"/>
        <dbReference type="ChEBI" id="CHEBI:16845"/>
        <dbReference type="ChEBI" id="CHEBI:57540"/>
        <dbReference type="ChEBI" id="CHEBI:57945"/>
        <dbReference type="ChEBI" id="CHEBI:67139"/>
        <dbReference type="EC" id="1.17.1.8"/>
    </reaction>
</comment>
<evidence type="ECO:0000256" key="9">
    <source>
        <dbReference type="ARBA" id="ARBA00037922"/>
    </source>
</evidence>
<keyword evidence="7 13" id="KW-0520">NAD</keyword>
<dbReference type="RefSeq" id="WP_093118926.1">
    <property type="nucleotide sequence ID" value="NZ_FNWJ01000002.1"/>
</dbReference>
<dbReference type="Pfam" id="PF01113">
    <property type="entry name" value="DapB_N"/>
    <property type="match status" value="1"/>
</dbReference>
<dbReference type="AlphaFoldDB" id="A0A1H6FX52"/>
<dbReference type="HAMAP" id="MF_00102">
    <property type="entry name" value="DapB"/>
    <property type="match status" value="1"/>
</dbReference>
<evidence type="ECO:0000313" key="17">
    <source>
        <dbReference type="Proteomes" id="UP000222056"/>
    </source>
</evidence>
<keyword evidence="6 13" id="KW-0560">Oxidoreductase</keyword>
<dbReference type="GO" id="GO:0050661">
    <property type="term" value="F:NADP binding"/>
    <property type="evidence" value="ECO:0007669"/>
    <property type="project" value="UniProtKB-UniRule"/>
</dbReference>
<dbReference type="InterPro" id="IPR022664">
    <property type="entry name" value="DapB_N_CS"/>
</dbReference>